<feature type="chain" id="PRO_5045315952" description="Secretion system C-terminal sorting domain-containing protein" evidence="1">
    <location>
        <begin position="23"/>
        <end position="774"/>
    </location>
</feature>
<accession>A0ABP8NH93</accession>
<dbReference type="Proteomes" id="UP001500067">
    <property type="component" value="Unassembled WGS sequence"/>
</dbReference>
<dbReference type="Gene3D" id="3.40.390.10">
    <property type="entry name" value="Collagenase (Catalytic Domain)"/>
    <property type="match status" value="1"/>
</dbReference>
<keyword evidence="4" id="KW-1185">Reference proteome</keyword>
<dbReference type="InterPro" id="IPR024079">
    <property type="entry name" value="MetalloPept_cat_dom_sf"/>
</dbReference>
<comment type="caution">
    <text evidence="3">The sequence shown here is derived from an EMBL/GenBank/DDBJ whole genome shotgun (WGS) entry which is preliminary data.</text>
</comment>
<feature type="signal peptide" evidence="1">
    <location>
        <begin position="1"/>
        <end position="22"/>
    </location>
</feature>
<evidence type="ECO:0000259" key="2">
    <source>
        <dbReference type="Pfam" id="PF18962"/>
    </source>
</evidence>
<dbReference type="Pfam" id="PF13583">
    <property type="entry name" value="Reprolysin_4"/>
    <property type="match status" value="1"/>
</dbReference>
<organism evidence="3 4">
    <name type="scientific">Nemorincola caseinilytica</name>
    <dbReference type="NCBI Taxonomy" id="2054315"/>
    <lineage>
        <taxon>Bacteria</taxon>
        <taxon>Pseudomonadati</taxon>
        <taxon>Bacteroidota</taxon>
        <taxon>Chitinophagia</taxon>
        <taxon>Chitinophagales</taxon>
        <taxon>Chitinophagaceae</taxon>
        <taxon>Nemorincola</taxon>
    </lineage>
</organism>
<protein>
    <recommendedName>
        <fullName evidence="2">Secretion system C-terminal sorting domain-containing protein</fullName>
    </recommendedName>
</protein>
<evidence type="ECO:0000256" key="1">
    <source>
        <dbReference type="SAM" id="SignalP"/>
    </source>
</evidence>
<feature type="domain" description="Secretion system C-terminal sorting" evidence="2">
    <location>
        <begin position="702"/>
        <end position="772"/>
    </location>
</feature>
<sequence>MKKLFINFLLSSLTLCPMLVSASNYWQQVDATGAPKELQRMHPTKFMVYTLNESTLKLLMWNLSEDPNEGMIVALPLPDGTTRDFKVWQTPMMPAQLAQKYPDIKTFTAYAIDDPMVTAKLDFTVYGFSAMIFDGENTSFVDPYDNFHDGFYMVHYKRDETRDADKRMRCEFRSEADEHPGGEQFMTVNGGLPKLGQKTFNGHQKRTYRLALSCSNQYAQAATGLPTPTITQVFSKMTTSMNRVNGVYNREFSVQMNFCANEDTLIWPTATGSINGNDPFNTINSNGTACLSTNQTTCTNRIGSANYDCGHVFTTGGGGVSGLGIVCSNSQKARSVTGLPSPVGDGFDIDYVAHEMGHEFGSEHTFNNNSDGSCGGNASTNYAYEPGSGSSILAYAGICPPDNLQPHSDAYFHASSLVQITNKLNGSEDVCAAKVATANKLVYLPAFSASYKIPYKTPFELIAPTAQDSVADTLISYCWEQWNRGDFGARLQNTYFRGPIFRSFSPKSYDTVRTFPKMSLILAGTLKQVTVNNNMGEKAPDTTRYLTFKLTVRNIINGLGCFLFPDDTVHIDAITTGAANNYEGFKVTSQGTTGITFDAGSTQTITWNKVGTDGAPYNVSNVIIYMSKDGGYTWPYVVGTFPNTGTASITVPDPGATTATVRFKVKAVGNVFFNVNLKNVKVNGSGVSVANVRGPLSNTVKVFPVPAHDMLHMTSEGSNNIQVSVYNTLGQEVWGGNFTGSVQVPVGDWARGTYFVRFADINAKEQATKTIVIN</sequence>
<dbReference type="RefSeq" id="WP_345082579.1">
    <property type="nucleotide sequence ID" value="NZ_BAABFA010000011.1"/>
</dbReference>
<gene>
    <name evidence="3" type="ORF">GCM10023093_20360</name>
</gene>
<dbReference type="Pfam" id="PF18962">
    <property type="entry name" value="Por_Secre_tail"/>
    <property type="match status" value="1"/>
</dbReference>
<name>A0ABP8NH93_9BACT</name>
<dbReference type="EMBL" id="BAABFA010000011">
    <property type="protein sequence ID" value="GAA4466349.1"/>
    <property type="molecule type" value="Genomic_DNA"/>
</dbReference>
<reference evidence="4" key="1">
    <citation type="journal article" date="2019" name="Int. J. Syst. Evol. Microbiol.">
        <title>The Global Catalogue of Microorganisms (GCM) 10K type strain sequencing project: providing services to taxonomists for standard genome sequencing and annotation.</title>
        <authorList>
            <consortium name="The Broad Institute Genomics Platform"/>
            <consortium name="The Broad Institute Genome Sequencing Center for Infectious Disease"/>
            <person name="Wu L."/>
            <person name="Ma J."/>
        </authorList>
    </citation>
    <scope>NUCLEOTIDE SEQUENCE [LARGE SCALE GENOMIC DNA]</scope>
    <source>
        <strain evidence="4">JCM 32105</strain>
    </source>
</reference>
<proteinExistence type="predicted"/>
<evidence type="ECO:0000313" key="4">
    <source>
        <dbReference type="Proteomes" id="UP001500067"/>
    </source>
</evidence>
<dbReference type="InterPro" id="IPR026444">
    <property type="entry name" value="Secre_tail"/>
</dbReference>
<dbReference type="NCBIfam" id="TIGR04183">
    <property type="entry name" value="Por_Secre_tail"/>
    <property type="match status" value="1"/>
</dbReference>
<keyword evidence="1" id="KW-0732">Signal</keyword>
<evidence type="ECO:0000313" key="3">
    <source>
        <dbReference type="EMBL" id="GAA4466349.1"/>
    </source>
</evidence>
<dbReference type="SUPFAM" id="SSF55486">
    <property type="entry name" value="Metalloproteases ('zincins'), catalytic domain"/>
    <property type="match status" value="1"/>
</dbReference>